<name>A0A8S9JAU7_BRACR</name>
<gene>
    <name evidence="2" type="ORF">F2Q68_00003408</name>
</gene>
<organism evidence="2 3">
    <name type="scientific">Brassica cretica</name>
    <name type="common">Mustard</name>
    <dbReference type="NCBI Taxonomy" id="69181"/>
    <lineage>
        <taxon>Eukaryota</taxon>
        <taxon>Viridiplantae</taxon>
        <taxon>Streptophyta</taxon>
        <taxon>Embryophyta</taxon>
        <taxon>Tracheophyta</taxon>
        <taxon>Spermatophyta</taxon>
        <taxon>Magnoliopsida</taxon>
        <taxon>eudicotyledons</taxon>
        <taxon>Gunneridae</taxon>
        <taxon>Pentapetalae</taxon>
        <taxon>rosids</taxon>
        <taxon>malvids</taxon>
        <taxon>Brassicales</taxon>
        <taxon>Brassicaceae</taxon>
        <taxon>Brassiceae</taxon>
        <taxon>Brassica</taxon>
    </lineage>
</organism>
<protein>
    <submittedName>
        <fullName evidence="2">Uncharacterized protein</fullName>
    </submittedName>
</protein>
<dbReference type="InterPro" id="IPR038898">
    <property type="entry name" value="BROX"/>
</dbReference>
<feature type="region of interest" description="Disordered" evidence="1">
    <location>
        <begin position="44"/>
        <end position="66"/>
    </location>
</feature>
<feature type="compositionally biased region" description="Basic and acidic residues" evidence="1">
    <location>
        <begin position="47"/>
        <end position="56"/>
    </location>
</feature>
<evidence type="ECO:0000256" key="1">
    <source>
        <dbReference type="SAM" id="MobiDB-lite"/>
    </source>
</evidence>
<evidence type="ECO:0000313" key="3">
    <source>
        <dbReference type="Proteomes" id="UP000712281"/>
    </source>
</evidence>
<reference evidence="2" key="1">
    <citation type="submission" date="2019-12" db="EMBL/GenBank/DDBJ databases">
        <title>Genome sequencing and annotation of Brassica cretica.</title>
        <authorList>
            <person name="Studholme D.J."/>
            <person name="Sarris P.F."/>
        </authorList>
    </citation>
    <scope>NUCLEOTIDE SEQUENCE</scope>
    <source>
        <strain evidence="2">PFS-001/15</strain>
        <tissue evidence="2">Leaf</tissue>
    </source>
</reference>
<sequence length="231" mass="25288">MTRKKTGLTGRGLFGSGFKAVRPSLTAGQPIEPHLKASTIPLLSSPENEKKERVKGDGASTTTVRRNRAPPMAVPVRCLTGDSASAFRSRFSLIWPLQPVQDCQVLLVTEKGSEPACHASAVCCFLAASEILGESRKACLCFCLSPPVTRAPPMWGVMKHLSQKIPEIAFKKSQMYGYLLSLLTSTREEIMRSSRDQFVMFINDCPKTVAGAKGDCVPKEGLHEYIHHLVE</sequence>
<evidence type="ECO:0000313" key="2">
    <source>
        <dbReference type="EMBL" id="KAF2578582.1"/>
    </source>
</evidence>
<accession>A0A8S9JAU7</accession>
<dbReference type="Proteomes" id="UP000712281">
    <property type="component" value="Unassembled WGS sequence"/>
</dbReference>
<dbReference type="PANTHER" id="PTHR23032:SF17">
    <property type="entry name" value="BRO1 DOMAIN-CONTAINING PROTEIN"/>
    <property type="match status" value="1"/>
</dbReference>
<proteinExistence type="predicted"/>
<dbReference type="EMBL" id="QGKW02001660">
    <property type="protein sequence ID" value="KAF2578582.1"/>
    <property type="molecule type" value="Genomic_DNA"/>
</dbReference>
<dbReference type="PANTHER" id="PTHR23032">
    <property type="entry name" value="BRO1 DOMAIN-CONTAINING PROTEIN BROX"/>
    <property type="match status" value="1"/>
</dbReference>
<dbReference type="AlphaFoldDB" id="A0A8S9JAU7"/>
<comment type="caution">
    <text evidence="2">The sequence shown here is derived from an EMBL/GenBank/DDBJ whole genome shotgun (WGS) entry which is preliminary data.</text>
</comment>